<keyword evidence="2" id="KW-0805">Transcription regulation</keyword>
<keyword evidence="7" id="KW-1185">Reference proteome</keyword>
<sequence>MRWRFEDVTAFVEVVETGSITTAARRLNLSKSVVSKRVADLEAALGTTLFRRTTRSVVPTDHGLLLHERMRGLLRQLDQTVDELAEATGRLRGRLRVAAPMSFGSLHLAPVLIAFAARHPEIELVLDFDDRMVDLQRDGYDLAVRIGRLPPSSLIARRLCSSRRVVCCSPAYAARHGLPESVEALAGHCCIEYAHAPGSRLWQFEPGEPGGEPRSVIVRGRISVNNGETMCAAVEAGLGLAVLPLFIAADGLRRGSLVPVLEEIPPLADAVHAVWPPSRHLPPRVRALIAHLQQGFAGEPPWERDLAGPALQPARG</sequence>
<reference evidence="6 7" key="1">
    <citation type="submission" date="2023-03" db="EMBL/GenBank/DDBJ databases">
        <title>YIM 152171 draft genome.</title>
        <authorList>
            <person name="Yang Z."/>
        </authorList>
    </citation>
    <scope>NUCLEOTIDE SEQUENCE [LARGE SCALE GENOMIC DNA]</scope>
    <source>
        <strain evidence="6 7">YIM 152171</strain>
    </source>
</reference>
<evidence type="ECO:0000256" key="2">
    <source>
        <dbReference type="ARBA" id="ARBA00023015"/>
    </source>
</evidence>
<organism evidence="6 7">
    <name type="scientific">Marinimicrococcus flavescens</name>
    <dbReference type="NCBI Taxonomy" id="3031815"/>
    <lineage>
        <taxon>Bacteria</taxon>
        <taxon>Pseudomonadati</taxon>
        <taxon>Pseudomonadota</taxon>
        <taxon>Alphaproteobacteria</taxon>
        <taxon>Geminicoccales</taxon>
        <taxon>Geminicoccaceae</taxon>
        <taxon>Marinimicrococcus</taxon>
    </lineage>
</organism>
<protein>
    <submittedName>
        <fullName evidence="6">LysR family transcriptional regulator</fullName>
    </submittedName>
</protein>
<evidence type="ECO:0000256" key="3">
    <source>
        <dbReference type="ARBA" id="ARBA00023125"/>
    </source>
</evidence>
<dbReference type="GO" id="GO:0003700">
    <property type="term" value="F:DNA-binding transcription factor activity"/>
    <property type="evidence" value="ECO:0007669"/>
    <property type="project" value="InterPro"/>
</dbReference>
<proteinExistence type="inferred from homology"/>
<dbReference type="InterPro" id="IPR000847">
    <property type="entry name" value="LysR_HTH_N"/>
</dbReference>
<dbReference type="Proteomes" id="UP001301140">
    <property type="component" value="Unassembled WGS sequence"/>
</dbReference>
<evidence type="ECO:0000259" key="5">
    <source>
        <dbReference type="PROSITE" id="PS50931"/>
    </source>
</evidence>
<evidence type="ECO:0000256" key="1">
    <source>
        <dbReference type="ARBA" id="ARBA00009437"/>
    </source>
</evidence>
<dbReference type="InterPro" id="IPR036388">
    <property type="entry name" value="WH-like_DNA-bd_sf"/>
</dbReference>
<dbReference type="SUPFAM" id="SSF53850">
    <property type="entry name" value="Periplasmic binding protein-like II"/>
    <property type="match status" value="1"/>
</dbReference>
<dbReference type="PANTHER" id="PTHR30537:SF81">
    <property type="entry name" value="TRANSCRIPTIONAL REGULATOR-RELATED"/>
    <property type="match status" value="1"/>
</dbReference>
<dbReference type="InterPro" id="IPR005119">
    <property type="entry name" value="LysR_subst-bd"/>
</dbReference>
<dbReference type="AlphaFoldDB" id="A0AAP3XRE9"/>
<dbReference type="GO" id="GO:0043565">
    <property type="term" value="F:sequence-specific DNA binding"/>
    <property type="evidence" value="ECO:0007669"/>
    <property type="project" value="TreeGrafter"/>
</dbReference>
<dbReference type="Pfam" id="PF00126">
    <property type="entry name" value="HTH_1"/>
    <property type="match status" value="1"/>
</dbReference>
<dbReference type="CDD" id="cd08422">
    <property type="entry name" value="PBP2_CrgA_like"/>
    <property type="match status" value="1"/>
</dbReference>
<dbReference type="Pfam" id="PF03466">
    <property type="entry name" value="LysR_substrate"/>
    <property type="match status" value="1"/>
</dbReference>
<keyword evidence="4" id="KW-0804">Transcription</keyword>
<keyword evidence="3" id="KW-0238">DNA-binding</keyword>
<dbReference type="PROSITE" id="PS50931">
    <property type="entry name" value="HTH_LYSR"/>
    <property type="match status" value="1"/>
</dbReference>
<dbReference type="PANTHER" id="PTHR30537">
    <property type="entry name" value="HTH-TYPE TRANSCRIPTIONAL REGULATOR"/>
    <property type="match status" value="1"/>
</dbReference>
<dbReference type="RefSeq" id="WP_327788991.1">
    <property type="nucleotide sequence ID" value="NZ_JARGEQ010000091.1"/>
</dbReference>
<accession>A0AAP3XRE9</accession>
<dbReference type="EMBL" id="JARGEQ010000091">
    <property type="protein sequence ID" value="MDF1586576.1"/>
    <property type="molecule type" value="Genomic_DNA"/>
</dbReference>
<dbReference type="Gene3D" id="1.10.10.10">
    <property type="entry name" value="Winged helix-like DNA-binding domain superfamily/Winged helix DNA-binding domain"/>
    <property type="match status" value="1"/>
</dbReference>
<evidence type="ECO:0000313" key="6">
    <source>
        <dbReference type="EMBL" id="MDF1586576.1"/>
    </source>
</evidence>
<dbReference type="InterPro" id="IPR058163">
    <property type="entry name" value="LysR-type_TF_proteobact-type"/>
</dbReference>
<dbReference type="GO" id="GO:0006351">
    <property type="term" value="P:DNA-templated transcription"/>
    <property type="evidence" value="ECO:0007669"/>
    <property type="project" value="TreeGrafter"/>
</dbReference>
<evidence type="ECO:0000313" key="7">
    <source>
        <dbReference type="Proteomes" id="UP001301140"/>
    </source>
</evidence>
<gene>
    <name evidence="6" type="ORF">PZ740_09285</name>
</gene>
<comment type="caution">
    <text evidence="6">The sequence shown here is derived from an EMBL/GenBank/DDBJ whole genome shotgun (WGS) entry which is preliminary data.</text>
</comment>
<feature type="domain" description="HTH lysR-type" evidence="5">
    <location>
        <begin position="1"/>
        <end position="60"/>
    </location>
</feature>
<dbReference type="SUPFAM" id="SSF46785">
    <property type="entry name" value="Winged helix' DNA-binding domain"/>
    <property type="match status" value="1"/>
</dbReference>
<dbReference type="InterPro" id="IPR036390">
    <property type="entry name" value="WH_DNA-bd_sf"/>
</dbReference>
<dbReference type="FunFam" id="3.40.190.290:FF:000001">
    <property type="entry name" value="Transcriptional regulator, LysR family"/>
    <property type="match status" value="1"/>
</dbReference>
<evidence type="ECO:0000256" key="4">
    <source>
        <dbReference type="ARBA" id="ARBA00023163"/>
    </source>
</evidence>
<dbReference type="FunFam" id="1.10.10.10:FF:000001">
    <property type="entry name" value="LysR family transcriptional regulator"/>
    <property type="match status" value="1"/>
</dbReference>
<name>A0AAP3XRE9_9PROT</name>
<dbReference type="PRINTS" id="PR00039">
    <property type="entry name" value="HTHLYSR"/>
</dbReference>
<dbReference type="Gene3D" id="3.40.190.290">
    <property type="match status" value="1"/>
</dbReference>
<comment type="similarity">
    <text evidence="1">Belongs to the LysR transcriptional regulatory family.</text>
</comment>